<dbReference type="Pfam" id="PF01547">
    <property type="entry name" value="SBP_bac_1"/>
    <property type="match status" value="1"/>
</dbReference>
<comment type="similarity">
    <text evidence="2">Belongs to the bacterial solute-binding protein 1 family.</text>
</comment>
<organism evidence="4 5">
    <name type="scientific">Rariglobus hedericola</name>
    <dbReference type="NCBI Taxonomy" id="2597822"/>
    <lineage>
        <taxon>Bacteria</taxon>
        <taxon>Pseudomonadati</taxon>
        <taxon>Verrucomicrobiota</taxon>
        <taxon>Opitutia</taxon>
        <taxon>Opitutales</taxon>
        <taxon>Opitutaceae</taxon>
        <taxon>Rariglobus</taxon>
    </lineage>
</organism>
<dbReference type="PANTHER" id="PTHR43649:SF12">
    <property type="entry name" value="DIACETYLCHITOBIOSE BINDING PROTEIN DASA"/>
    <property type="match status" value="1"/>
</dbReference>
<keyword evidence="5" id="KW-1185">Reference proteome</keyword>
<dbReference type="SUPFAM" id="SSF53850">
    <property type="entry name" value="Periplasmic binding protein-like II"/>
    <property type="match status" value="1"/>
</dbReference>
<dbReference type="Proteomes" id="UP000315648">
    <property type="component" value="Unassembled WGS sequence"/>
</dbReference>
<evidence type="ECO:0000256" key="3">
    <source>
        <dbReference type="SAM" id="Phobius"/>
    </source>
</evidence>
<dbReference type="AlphaFoldDB" id="A0A556QS39"/>
<name>A0A556QS39_9BACT</name>
<keyword evidence="3" id="KW-0472">Membrane</keyword>
<dbReference type="PANTHER" id="PTHR43649">
    <property type="entry name" value="ARABINOSE-BINDING PROTEIN-RELATED"/>
    <property type="match status" value="1"/>
</dbReference>
<sequence length="475" mass="52546">MSRQPSRFKIIFEAASPAVWVLLVIAVLTTLYVWQRPARRYDGLIFWTSARAHTPAYAPLIETWNRNHPVDSKVNMLLLDYGALERRMLSGFLSGTPVSDLIEVERNIAGRAFTGPVEDVGFIDLTDRLRNEGLLEKINAPSFGAWTSRGRIFGLPHDVHPVLLAYRADIVEAAGIDVSTIETWDDLIRAFRPLMKDFDGDGRPDRFILNFWPTNADITFALLLQAGGQLFDEHDRPVIDSEINARVITTLATWSTGSTRISVDAPEFSAAGNQLRLQGTVIASVMPDWLAGVWKIDLPALSGKIKLMPLPAWTPGGRRTSAQGGSMLGIPKTSRDPEACWAFAKELYLSPQLAAESYRALSIVTPVKQFWSLPVFDEPDAYFAGQPAGRLFINQAPNVPVRSSSPYGSLAMARINDAMLSLVTYIEATGETDVEKLLPETRRLLAFAQAQVVKQIDRNVFLRPATNAEKPAASK</sequence>
<evidence type="ECO:0000256" key="1">
    <source>
        <dbReference type="ARBA" id="ARBA00004418"/>
    </source>
</evidence>
<evidence type="ECO:0000256" key="2">
    <source>
        <dbReference type="ARBA" id="ARBA00008520"/>
    </source>
</evidence>
<protein>
    <submittedName>
        <fullName evidence="4">Extracellular solute-binding protein</fullName>
    </submittedName>
</protein>
<keyword evidence="3" id="KW-0812">Transmembrane</keyword>
<dbReference type="OrthoDB" id="179656at2"/>
<evidence type="ECO:0000313" key="5">
    <source>
        <dbReference type="Proteomes" id="UP000315648"/>
    </source>
</evidence>
<proteinExistence type="inferred from homology"/>
<dbReference type="GO" id="GO:0042597">
    <property type="term" value="C:periplasmic space"/>
    <property type="evidence" value="ECO:0007669"/>
    <property type="project" value="UniProtKB-SubCell"/>
</dbReference>
<dbReference type="Gene3D" id="3.40.190.10">
    <property type="entry name" value="Periplasmic binding protein-like II"/>
    <property type="match status" value="1"/>
</dbReference>
<comment type="subcellular location">
    <subcellularLocation>
        <location evidence="1">Periplasm</location>
    </subcellularLocation>
</comment>
<evidence type="ECO:0000313" key="4">
    <source>
        <dbReference type="EMBL" id="TSJ79457.1"/>
    </source>
</evidence>
<dbReference type="InterPro" id="IPR006059">
    <property type="entry name" value="SBP"/>
</dbReference>
<accession>A0A556QS39</accession>
<dbReference type="RefSeq" id="WP_144229998.1">
    <property type="nucleotide sequence ID" value="NZ_CBCRVV010000031.1"/>
</dbReference>
<keyword evidence="3" id="KW-1133">Transmembrane helix</keyword>
<feature type="transmembrane region" description="Helical" evidence="3">
    <location>
        <begin position="12"/>
        <end position="34"/>
    </location>
</feature>
<gene>
    <name evidence="4" type="ORF">FPL22_09270</name>
</gene>
<dbReference type="InterPro" id="IPR050490">
    <property type="entry name" value="Bact_solute-bd_prot1"/>
</dbReference>
<dbReference type="EMBL" id="VMBG01000001">
    <property type="protein sequence ID" value="TSJ79457.1"/>
    <property type="molecule type" value="Genomic_DNA"/>
</dbReference>
<comment type="caution">
    <text evidence="4">The sequence shown here is derived from an EMBL/GenBank/DDBJ whole genome shotgun (WGS) entry which is preliminary data.</text>
</comment>
<reference evidence="4 5" key="1">
    <citation type="submission" date="2019-07" db="EMBL/GenBank/DDBJ databases">
        <title>Description of 53C-WASEF.</title>
        <authorList>
            <person name="Pitt A."/>
            <person name="Hahn M.W."/>
        </authorList>
    </citation>
    <scope>NUCLEOTIDE SEQUENCE [LARGE SCALE GENOMIC DNA]</scope>
    <source>
        <strain evidence="4 5">53C-WASEF</strain>
    </source>
</reference>